<feature type="region of interest" description="Disordered" evidence="1">
    <location>
        <begin position="23"/>
        <end position="43"/>
    </location>
</feature>
<evidence type="ECO:0000256" key="1">
    <source>
        <dbReference type="SAM" id="MobiDB-lite"/>
    </source>
</evidence>
<gene>
    <name evidence="2" type="ORF">MES4922_40030</name>
</gene>
<sequence length="170" mass="18557">MPLSRRRPICHRRLTLETEAAKRLSGAQRLEPTPRSVQKLQGERSALARRLAAGRRRDAGDDLDLEIEAGKPVDAYRRPVRIGRSADLFRPDGQHRFDLFVRVGVEGGDVDNVVEAAPGGGQDRAQIGEGPPNLILEFGLGRAVLTAPDLTRHEEKIAGANGRGISMDIV</sequence>
<proteinExistence type="predicted"/>
<reference evidence="2" key="1">
    <citation type="submission" date="2022-03" db="EMBL/GenBank/DDBJ databases">
        <authorList>
            <person name="Brunel B."/>
        </authorList>
    </citation>
    <scope>NUCLEOTIDE SEQUENCE</scope>
    <source>
        <strain evidence="2">STM4922sample</strain>
    </source>
</reference>
<dbReference type="EMBL" id="CAKXZS010000034">
    <property type="protein sequence ID" value="CAH2405038.1"/>
    <property type="molecule type" value="Genomic_DNA"/>
</dbReference>
<accession>A0ABN8K677</accession>
<name>A0ABN8K677_9HYPH</name>
<keyword evidence="3" id="KW-1185">Reference proteome</keyword>
<comment type="caution">
    <text evidence="2">The sequence shown here is derived from an EMBL/GenBank/DDBJ whole genome shotgun (WGS) entry which is preliminary data.</text>
</comment>
<protein>
    <submittedName>
        <fullName evidence="2">Uncharacterized protein</fullName>
    </submittedName>
</protein>
<evidence type="ECO:0000313" key="2">
    <source>
        <dbReference type="EMBL" id="CAH2405038.1"/>
    </source>
</evidence>
<evidence type="ECO:0000313" key="3">
    <source>
        <dbReference type="Proteomes" id="UP001152604"/>
    </source>
</evidence>
<dbReference type="Proteomes" id="UP001152604">
    <property type="component" value="Unassembled WGS sequence"/>
</dbReference>
<organism evidence="2 3">
    <name type="scientific">Mesorhizobium ventifaucium</name>
    <dbReference type="NCBI Taxonomy" id="666020"/>
    <lineage>
        <taxon>Bacteria</taxon>
        <taxon>Pseudomonadati</taxon>
        <taxon>Pseudomonadota</taxon>
        <taxon>Alphaproteobacteria</taxon>
        <taxon>Hyphomicrobiales</taxon>
        <taxon>Phyllobacteriaceae</taxon>
        <taxon>Mesorhizobium</taxon>
    </lineage>
</organism>